<keyword evidence="5" id="KW-0007">Acetylation</keyword>
<keyword evidence="8" id="KW-0539">Nucleus</keyword>
<dbReference type="InterPro" id="IPR013178">
    <property type="entry name" value="Histone_AcTrfase_Rtt109/CBP"/>
</dbReference>
<dbReference type="VEuPathDB" id="FungiDB:SeMB42_g06549"/>
<evidence type="ECO:0000256" key="8">
    <source>
        <dbReference type="ARBA" id="ARBA00023242"/>
    </source>
</evidence>
<evidence type="ECO:0000256" key="4">
    <source>
        <dbReference type="ARBA" id="ARBA00022763"/>
    </source>
</evidence>
<feature type="region of interest" description="Disordered" evidence="10">
    <location>
        <begin position="17"/>
        <end position="58"/>
    </location>
</feature>
<dbReference type="GO" id="GO:0005634">
    <property type="term" value="C:nucleus"/>
    <property type="evidence" value="ECO:0007669"/>
    <property type="project" value="UniProtKB-SubCell"/>
</dbReference>
<evidence type="ECO:0000256" key="3">
    <source>
        <dbReference type="ARBA" id="ARBA00022679"/>
    </source>
</evidence>
<keyword evidence="7" id="KW-0804">Transcription</keyword>
<dbReference type="Proteomes" id="UP000317494">
    <property type="component" value="Unassembled WGS sequence"/>
</dbReference>
<evidence type="ECO:0000256" key="1">
    <source>
        <dbReference type="ARBA" id="ARBA00004123"/>
    </source>
</evidence>
<feature type="compositionally biased region" description="Polar residues" evidence="10">
    <location>
        <begin position="17"/>
        <end position="33"/>
    </location>
</feature>
<name>A0A507D9W7_9FUNG</name>
<keyword evidence="6" id="KW-0805">Transcription regulation</keyword>
<accession>A0A507D9W7</accession>
<dbReference type="STRING" id="286115.A0A507D9W7"/>
<keyword evidence="13" id="KW-1185">Reference proteome</keyword>
<evidence type="ECO:0000256" key="9">
    <source>
        <dbReference type="ARBA" id="ARBA00048940"/>
    </source>
</evidence>
<dbReference type="InterPro" id="IPR051236">
    <property type="entry name" value="HAT_RTT109-like"/>
</dbReference>
<sequence length="517" mass="56356">MIGIQTTSSALSATAMDTNTNASTSPPAHTTIENHPILLTSSPPPHDEEDVEQDHAEHDDEYHQLTKMVHSTIVSHIKRSCLAVCSSDPNHQNTASFRLRVAASDPYPSSPELFTQCHNQSGHATRRDFLILLNHFDLQSCSAELATATTNTSSASPATNDHEVVVFGMAASEYITPTATYVYIEKVDSTGFGLPTTSSTPPETNHHSTTISRELIRGYILSVVERYQTKEKIQIHSFARPQPEYLFRNSSKNNTKRILDGINLCSWWKKTLTLSIHTCDVQAWYYLPGESTPPSSLASEDSTVIDPIRGFKWNYGYPSTSLDLPAADTLPQFPDDPKSKVMKLLSSSTSSLHEALEMMSHVGECSGGTTGLFALVITPISNDANSCIHNESQEDQVDETCDEEFTALRKYLMSLDFGNMDEAIRSTLLVGKKFVLVYNTCSGILKLNPVEPDSSQSRNGGIENCSMLIETTNGNGIANRGGGLASVMDIQSLVKKRKVDKVGKCGSGGEAKSGPLA</sequence>
<evidence type="ECO:0000256" key="5">
    <source>
        <dbReference type="ARBA" id="ARBA00022990"/>
    </source>
</evidence>
<evidence type="ECO:0000256" key="7">
    <source>
        <dbReference type="ARBA" id="ARBA00023163"/>
    </source>
</evidence>
<dbReference type="SMART" id="SM01250">
    <property type="entry name" value="KAT11"/>
    <property type="match status" value="1"/>
</dbReference>
<proteinExistence type="predicted"/>
<comment type="catalytic activity">
    <reaction evidence="9">
        <text>L-lysyl-[histone] + acetyl-CoA = N(6)-acetyl-L-lysyl-[histone] + CoA + H(+)</text>
        <dbReference type="Rhea" id="RHEA:21992"/>
        <dbReference type="Rhea" id="RHEA-COMP:9845"/>
        <dbReference type="Rhea" id="RHEA-COMP:11338"/>
        <dbReference type="ChEBI" id="CHEBI:15378"/>
        <dbReference type="ChEBI" id="CHEBI:29969"/>
        <dbReference type="ChEBI" id="CHEBI:57287"/>
        <dbReference type="ChEBI" id="CHEBI:57288"/>
        <dbReference type="ChEBI" id="CHEBI:61930"/>
        <dbReference type="EC" id="2.3.1.48"/>
    </reaction>
    <physiologicalReaction direction="left-to-right" evidence="9">
        <dbReference type="Rhea" id="RHEA:21993"/>
    </physiologicalReaction>
</comment>
<evidence type="ECO:0000256" key="2">
    <source>
        <dbReference type="ARBA" id="ARBA00013184"/>
    </source>
</evidence>
<gene>
    <name evidence="12" type="ORF">SeLEV6574_g02023</name>
    <name evidence="11" type="ORF">SeMB42_g06549</name>
</gene>
<protein>
    <recommendedName>
        <fullName evidence="2">histone acetyltransferase</fullName>
        <ecNumber evidence="2">2.3.1.48</ecNumber>
    </recommendedName>
</protein>
<evidence type="ECO:0000256" key="10">
    <source>
        <dbReference type="SAM" id="MobiDB-lite"/>
    </source>
</evidence>
<dbReference type="EMBL" id="QEAM01000052">
    <property type="protein sequence ID" value="TPX48459.1"/>
    <property type="molecule type" value="Genomic_DNA"/>
</dbReference>
<dbReference type="Proteomes" id="UP000320475">
    <property type="component" value="Unassembled WGS sequence"/>
</dbReference>
<evidence type="ECO:0000256" key="6">
    <source>
        <dbReference type="ARBA" id="ARBA00023015"/>
    </source>
</evidence>
<comment type="caution">
    <text evidence="12">The sequence shown here is derived from an EMBL/GenBank/DDBJ whole genome shotgun (WGS) entry which is preliminary data.</text>
</comment>
<organism evidence="12 14">
    <name type="scientific">Synchytrium endobioticum</name>
    <dbReference type="NCBI Taxonomy" id="286115"/>
    <lineage>
        <taxon>Eukaryota</taxon>
        <taxon>Fungi</taxon>
        <taxon>Fungi incertae sedis</taxon>
        <taxon>Chytridiomycota</taxon>
        <taxon>Chytridiomycota incertae sedis</taxon>
        <taxon>Chytridiomycetes</taxon>
        <taxon>Synchytriales</taxon>
        <taxon>Synchytriaceae</taxon>
        <taxon>Synchytrium</taxon>
    </lineage>
</organism>
<comment type="subcellular location">
    <subcellularLocation>
        <location evidence="1">Nucleus</location>
    </subcellularLocation>
</comment>
<dbReference type="GO" id="GO:0006974">
    <property type="term" value="P:DNA damage response"/>
    <property type="evidence" value="ECO:0007669"/>
    <property type="project" value="UniProtKB-KW"/>
</dbReference>
<dbReference type="EMBL" id="QEAN01000376">
    <property type="protein sequence ID" value="TPX38920.1"/>
    <property type="molecule type" value="Genomic_DNA"/>
</dbReference>
<dbReference type="InterPro" id="IPR016849">
    <property type="entry name" value="Rtt109"/>
</dbReference>
<dbReference type="EC" id="2.3.1.48" evidence="2"/>
<evidence type="ECO:0000313" key="14">
    <source>
        <dbReference type="Proteomes" id="UP000320475"/>
    </source>
</evidence>
<dbReference type="PANTHER" id="PTHR31571:SF2">
    <property type="entry name" value="HISTONE ACETYLTRANSFERASE RTT109"/>
    <property type="match status" value="1"/>
</dbReference>
<keyword evidence="3" id="KW-0808">Transferase</keyword>
<dbReference type="PROSITE" id="PS51728">
    <property type="entry name" value="RTT109_HAT"/>
    <property type="match status" value="1"/>
</dbReference>
<evidence type="ECO:0000313" key="12">
    <source>
        <dbReference type="EMBL" id="TPX48459.1"/>
    </source>
</evidence>
<dbReference type="OrthoDB" id="3361892at2759"/>
<dbReference type="GO" id="GO:0032931">
    <property type="term" value="F:histone H3K56 acetyltransferase activity"/>
    <property type="evidence" value="ECO:0007669"/>
    <property type="project" value="TreeGrafter"/>
</dbReference>
<reference evidence="13 14" key="1">
    <citation type="journal article" date="2019" name="Sci. Rep.">
        <title>Comparative genomics of chytrid fungi reveal insights into the obligate biotrophic and pathogenic lifestyle of Synchytrium endobioticum.</title>
        <authorList>
            <person name="van de Vossenberg B.T.L.H."/>
            <person name="Warris S."/>
            <person name="Nguyen H.D.T."/>
            <person name="van Gent-Pelzer M.P.E."/>
            <person name="Joly D.L."/>
            <person name="van de Geest H.C."/>
            <person name="Bonants P.J.M."/>
            <person name="Smith D.S."/>
            <person name="Levesque C.A."/>
            <person name="van der Lee T.A.J."/>
        </authorList>
    </citation>
    <scope>NUCLEOTIDE SEQUENCE [LARGE SCALE GENOMIC DNA]</scope>
    <source>
        <strain evidence="12 14">LEV6574</strain>
        <strain evidence="11 13">MB42</strain>
    </source>
</reference>
<keyword evidence="4" id="KW-0227">DNA damage</keyword>
<evidence type="ECO:0000313" key="13">
    <source>
        <dbReference type="Proteomes" id="UP000317494"/>
    </source>
</evidence>
<dbReference type="AlphaFoldDB" id="A0A507D9W7"/>
<dbReference type="PANTHER" id="PTHR31571">
    <property type="entry name" value="ALTERED INHERITANCE OF MITOCHONDRIA PROTEIN 6"/>
    <property type="match status" value="1"/>
</dbReference>
<dbReference type="Pfam" id="PF08214">
    <property type="entry name" value="HAT_KAT11"/>
    <property type="match status" value="1"/>
</dbReference>
<evidence type="ECO:0000313" key="11">
    <source>
        <dbReference type="EMBL" id="TPX38920.1"/>
    </source>
</evidence>
<dbReference type="GO" id="GO:0006355">
    <property type="term" value="P:regulation of DNA-templated transcription"/>
    <property type="evidence" value="ECO:0007669"/>
    <property type="project" value="InterPro"/>
</dbReference>